<feature type="chain" id="PRO_5046122244" evidence="2">
    <location>
        <begin position="28"/>
        <end position="58"/>
    </location>
</feature>
<sequence>MRFLTAFLLAIGLATPLAATLAPGAVAQECSGSDCPPPDSGGSGGSGCHGTKSDPITS</sequence>
<feature type="region of interest" description="Disordered" evidence="1">
    <location>
        <begin position="29"/>
        <end position="58"/>
    </location>
</feature>
<proteinExistence type="predicted"/>
<name>A0ABV3SG19_9HYPH</name>
<organism evidence="3 4">
    <name type="scientific">Aquibium pacificus</name>
    <dbReference type="NCBI Taxonomy" id="3153579"/>
    <lineage>
        <taxon>Bacteria</taxon>
        <taxon>Pseudomonadati</taxon>
        <taxon>Pseudomonadota</taxon>
        <taxon>Alphaproteobacteria</taxon>
        <taxon>Hyphomicrobiales</taxon>
        <taxon>Phyllobacteriaceae</taxon>
        <taxon>Aquibium</taxon>
    </lineage>
</organism>
<protein>
    <submittedName>
        <fullName evidence="3">Uncharacterized protein</fullName>
    </submittedName>
</protein>
<dbReference type="RefSeq" id="WP_367952704.1">
    <property type="nucleotide sequence ID" value="NZ_JBDPGJ010000001.1"/>
</dbReference>
<keyword evidence="2" id="KW-0732">Signal</keyword>
<evidence type="ECO:0000313" key="3">
    <source>
        <dbReference type="EMBL" id="MEX0404836.1"/>
    </source>
</evidence>
<dbReference type="Proteomes" id="UP001556692">
    <property type="component" value="Unassembled WGS sequence"/>
</dbReference>
<dbReference type="EMBL" id="JBDPGJ010000001">
    <property type="protein sequence ID" value="MEX0404836.1"/>
    <property type="molecule type" value="Genomic_DNA"/>
</dbReference>
<feature type="signal peptide" evidence="2">
    <location>
        <begin position="1"/>
        <end position="27"/>
    </location>
</feature>
<evidence type="ECO:0000313" key="4">
    <source>
        <dbReference type="Proteomes" id="UP001556692"/>
    </source>
</evidence>
<keyword evidence="4" id="KW-1185">Reference proteome</keyword>
<reference evidence="3 4" key="1">
    <citation type="submission" date="2024-05" db="EMBL/GenBank/DDBJ databases">
        <authorList>
            <person name="Jiang F."/>
        </authorList>
    </citation>
    <scope>NUCLEOTIDE SEQUENCE [LARGE SCALE GENOMIC DNA]</scope>
    <source>
        <strain evidence="3 4">LZ166</strain>
    </source>
</reference>
<accession>A0ABV3SG19</accession>
<evidence type="ECO:0000256" key="2">
    <source>
        <dbReference type="SAM" id="SignalP"/>
    </source>
</evidence>
<comment type="caution">
    <text evidence="3">The sequence shown here is derived from an EMBL/GenBank/DDBJ whole genome shotgun (WGS) entry which is preliminary data.</text>
</comment>
<evidence type="ECO:0000256" key="1">
    <source>
        <dbReference type="SAM" id="MobiDB-lite"/>
    </source>
</evidence>
<gene>
    <name evidence="3" type="ORF">ABGN05_04065</name>
</gene>